<feature type="transmembrane region" description="Helical" evidence="1">
    <location>
        <begin position="32"/>
        <end position="49"/>
    </location>
</feature>
<gene>
    <name evidence="2" type="ORF">BkAM31D_20050</name>
</gene>
<keyword evidence="1" id="KW-0472">Membrane</keyword>
<evidence type="ECO:0000313" key="3">
    <source>
        <dbReference type="Proteomes" id="UP000193006"/>
    </source>
</evidence>
<dbReference type="AlphaFoldDB" id="A0A1X9MET4"/>
<keyword evidence="1" id="KW-1133">Transmembrane helix</keyword>
<keyword evidence="3" id="KW-1185">Reference proteome</keyword>
<name>A0A1X9MET4_9BACI</name>
<sequence length="58" mass="6781">MKRIPVGSILYFISSVLWLFLAYSGIGNWSTRVYIFLFIIFVALGFINWRMTDRANSD</sequence>
<keyword evidence="1" id="KW-0812">Transmembrane</keyword>
<dbReference type="EMBL" id="CP020814">
    <property type="protein sequence ID" value="ARK31948.1"/>
    <property type="molecule type" value="Genomic_DNA"/>
</dbReference>
<reference evidence="2 3" key="1">
    <citation type="submission" date="2017-04" db="EMBL/GenBank/DDBJ databases">
        <title>Bacillus krulwichiae AM31D Genome sequencing and assembly.</title>
        <authorList>
            <person name="Krulwich T.A."/>
            <person name="Anastor L."/>
            <person name="Ehrlich R."/>
            <person name="Ehrlich G.D."/>
            <person name="Janto B."/>
        </authorList>
    </citation>
    <scope>NUCLEOTIDE SEQUENCE [LARGE SCALE GENOMIC DNA]</scope>
    <source>
        <strain evidence="2 3">AM31D</strain>
    </source>
</reference>
<organism evidence="2 3">
    <name type="scientific">Halalkalibacter krulwichiae</name>
    <dbReference type="NCBI Taxonomy" id="199441"/>
    <lineage>
        <taxon>Bacteria</taxon>
        <taxon>Bacillati</taxon>
        <taxon>Bacillota</taxon>
        <taxon>Bacilli</taxon>
        <taxon>Bacillales</taxon>
        <taxon>Bacillaceae</taxon>
        <taxon>Halalkalibacter</taxon>
    </lineage>
</organism>
<dbReference type="Proteomes" id="UP000193006">
    <property type="component" value="Chromosome"/>
</dbReference>
<accession>A0A1X9MET4</accession>
<dbReference type="STRING" id="199441.BkAM31D_20050"/>
<protein>
    <submittedName>
        <fullName evidence="2">Uncharacterized protein</fullName>
    </submittedName>
</protein>
<feature type="transmembrane region" description="Helical" evidence="1">
    <location>
        <begin position="9"/>
        <end position="26"/>
    </location>
</feature>
<evidence type="ECO:0000313" key="2">
    <source>
        <dbReference type="EMBL" id="ARK31948.1"/>
    </source>
</evidence>
<evidence type="ECO:0000256" key="1">
    <source>
        <dbReference type="SAM" id="Phobius"/>
    </source>
</evidence>
<dbReference type="RefSeq" id="WP_157076853.1">
    <property type="nucleotide sequence ID" value="NZ_CP020814.1"/>
</dbReference>
<proteinExistence type="predicted"/>
<dbReference type="KEGG" id="bkw:BkAM31D_20050"/>